<dbReference type="SUPFAM" id="SSF55961">
    <property type="entry name" value="Bet v1-like"/>
    <property type="match status" value="1"/>
</dbReference>
<dbReference type="InterPro" id="IPR047137">
    <property type="entry name" value="ORF3"/>
</dbReference>
<proteinExistence type="predicted"/>
<sequence>MQFAMLLLALGILFISDTNGFAHSATVSFKGPISLNKKGSFPFFLASSSKNEDDTYDNLAITINEEQEEDYSLSNRELEVSASIVLPFEADTAFSAFTDLQRQPTWSTWLHSVTYIEDGLNQKTECGIPLKETKWTMQWKKAFRFSWKSKMTQLQRPSLIKWESTSGLKNYGQIEFNSLSEQDTEMKLTMKFIAPRIVASMMRRSDKIKHFMEENMLNPTLVNFRRIVLEQDLGIQNADEILKDFDSVDK</sequence>
<dbReference type="AlphaFoldDB" id="A0AAD3H573"/>
<dbReference type="Pfam" id="PF03364">
    <property type="entry name" value="Polyketide_cyc"/>
    <property type="match status" value="1"/>
</dbReference>
<evidence type="ECO:0000256" key="1">
    <source>
        <dbReference type="SAM" id="SignalP"/>
    </source>
</evidence>
<organism evidence="3 4">
    <name type="scientific">Chaetoceros tenuissimus</name>
    <dbReference type="NCBI Taxonomy" id="426638"/>
    <lineage>
        <taxon>Eukaryota</taxon>
        <taxon>Sar</taxon>
        <taxon>Stramenopiles</taxon>
        <taxon>Ochrophyta</taxon>
        <taxon>Bacillariophyta</taxon>
        <taxon>Coscinodiscophyceae</taxon>
        <taxon>Chaetocerotophycidae</taxon>
        <taxon>Chaetocerotales</taxon>
        <taxon>Chaetocerotaceae</taxon>
        <taxon>Chaetoceros</taxon>
    </lineage>
</organism>
<feature type="chain" id="PRO_5041963695" description="Coenzyme Q-binding protein COQ10 START domain-containing protein" evidence="1">
    <location>
        <begin position="21"/>
        <end position="250"/>
    </location>
</feature>
<dbReference type="Proteomes" id="UP001054902">
    <property type="component" value="Unassembled WGS sequence"/>
</dbReference>
<feature type="domain" description="Coenzyme Q-binding protein COQ10 START" evidence="2">
    <location>
        <begin position="87"/>
        <end position="191"/>
    </location>
</feature>
<reference evidence="3 4" key="1">
    <citation type="journal article" date="2021" name="Sci. Rep.">
        <title>The genome of the diatom Chaetoceros tenuissimus carries an ancient integrated fragment of an extant virus.</title>
        <authorList>
            <person name="Hongo Y."/>
            <person name="Kimura K."/>
            <person name="Takaki Y."/>
            <person name="Yoshida Y."/>
            <person name="Baba S."/>
            <person name="Kobayashi G."/>
            <person name="Nagasaki K."/>
            <person name="Hano T."/>
            <person name="Tomaru Y."/>
        </authorList>
    </citation>
    <scope>NUCLEOTIDE SEQUENCE [LARGE SCALE GENOMIC DNA]</scope>
    <source>
        <strain evidence="3 4">NIES-3715</strain>
    </source>
</reference>
<dbReference type="PANTHER" id="PTHR33824">
    <property type="entry name" value="POLYKETIDE CYCLASE/DEHYDRASE AND LIPID TRANSPORT SUPERFAMILY PROTEIN"/>
    <property type="match status" value="1"/>
</dbReference>
<evidence type="ECO:0000313" key="4">
    <source>
        <dbReference type="Proteomes" id="UP001054902"/>
    </source>
</evidence>
<accession>A0AAD3H573</accession>
<evidence type="ECO:0000313" key="3">
    <source>
        <dbReference type="EMBL" id="GFH50359.1"/>
    </source>
</evidence>
<gene>
    <name evidence="3" type="ORF">CTEN210_06835</name>
</gene>
<keyword evidence="4" id="KW-1185">Reference proteome</keyword>
<protein>
    <recommendedName>
        <fullName evidence="2">Coenzyme Q-binding protein COQ10 START domain-containing protein</fullName>
    </recommendedName>
</protein>
<name>A0AAD3H573_9STRA</name>
<dbReference type="InterPro" id="IPR023393">
    <property type="entry name" value="START-like_dom_sf"/>
</dbReference>
<keyword evidence="1" id="KW-0732">Signal</keyword>
<comment type="caution">
    <text evidence="3">The sequence shown here is derived from an EMBL/GenBank/DDBJ whole genome shotgun (WGS) entry which is preliminary data.</text>
</comment>
<dbReference type="PANTHER" id="PTHR33824:SF7">
    <property type="entry name" value="POLYKETIDE CYCLASE_DEHYDRASE AND LIPID TRANSPORT SUPERFAMILY PROTEIN"/>
    <property type="match status" value="1"/>
</dbReference>
<dbReference type="Gene3D" id="3.30.530.20">
    <property type="match status" value="1"/>
</dbReference>
<evidence type="ECO:0000259" key="2">
    <source>
        <dbReference type="Pfam" id="PF03364"/>
    </source>
</evidence>
<feature type="signal peptide" evidence="1">
    <location>
        <begin position="1"/>
        <end position="20"/>
    </location>
</feature>
<dbReference type="EMBL" id="BLLK01000038">
    <property type="protein sequence ID" value="GFH50359.1"/>
    <property type="molecule type" value="Genomic_DNA"/>
</dbReference>
<dbReference type="InterPro" id="IPR005031">
    <property type="entry name" value="COQ10_START"/>
</dbReference>